<dbReference type="AlphaFoldDB" id="A0A2T6BKI9"/>
<protein>
    <submittedName>
        <fullName evidence="3">Putative flap endonuclease-1-like 5' DNA nuclease</fullName>
    </submittedName>
</protein>
<proteinExistence type="predicted"/>
<evidence type="ECO:0000256" key="2">
    <source>
        <dbReference type="SAM" id="Phobius"/>
    </source>
</evidence>
<keyword evidence="3" id="KW-0255">Endonuclease</keyword>
<feature type="region of interest" description="Disordered" evidence="1">
    <location>
        <begin position="141"/>
        <end position="214"/>
    </location>
</feature>
<keyword evidence="3" id="KW-0378">Hydrolase</keyword>
<dbReference type="EMBL" id="QBKS01000001">
    <property type="protein sequence ID" value="PTX56562.1"/>
    <property type="molecule type" value="Genomic_DNA"/>
</dbReference>
<feature type="compositionally biased region" description="Low complexity" evidence="1">
    <location>
        <begin position="195"/>
        <end position="205"/>
    </location>
</feature>
<feature type="transmembrane region" description="Helical" evidence="2">
    <location>
        <begin position="12"/>
        <end position="31"/>
    </location>
</feature>
<gene>
    <name evidence="3" type="ORF">C8N43_1221</name>
</gene>
<dbReference type="GO" id="GO:0004519">
    <property type="term" value="F:endonuclease activity"/>
    <property type="evidence" value="ECO:0007669"/>
    <property type="project" value="UniProtKB-KW"/>
</dbReference>
<evidence type="ECO:0000313" key="3">
    <source>
        <dbReference type="EMBL" id="PTX56562.1"/>
    </source>
</evidence>
<keyword evidence="2" id="KW-0812">Transmembrane</keyword>
<feature type="compositionally biased region" description="Basic and acidic residues" evidence="1">
    <location>
        <begin position="141"/>
        <end position="158"/>
    </location>
</feature>
<evidence type="ECO:0000313" key="4">
    <source>
        <dbReference type="Proteomes" id="UP000243978"/>
    </source>
</evidence>
<keyword evidence="2" id="KW-0472">Membrane</keyword>
<organism evidence="3 4">
    <name type="scientific">Litoreibacter ponti</name>
    <dbReference type="NCBI Taxonomy" id="1510457"/>
    <lineage>
        <taxon>Bacteria</taxon>
        <taxon>Pseudomonadati</taxon>
        <taxon>Pseudomonadota</taxon>
        <taxon>Alphaproteobacteria</taxon>
        <taxon>Rhodobacterales</taxon>
        <taxon>Roseobacteraceae</taxon>
        <taxon>Litoreibacter</taxon>
    </lineage>
</organism>
<reference evidence="3 4" key="1">
    <citation type="submission" date="2018-04" db="EMBL/GenBank/DDBJ databases">
        <title>Genomic Encyclopedia of Archaeal and Bacterial Type Strains, Phase II (KMG-II): from individual species to whole genera.</title>
        <authorList>
            <person name="Goeker M."/>
        </authorList>
    </citation>
    <scope>NUCLEOTIDE SEQUENCE [LARGE SCALE GENOMIC DNA]</scope>
    <source>
        <strain evidence="3 4">DSM 100977</strain>
    </source>
</reference>
<keyword evidence="4" id="KW-1185">Reference proteome</keyword>
<sequence length="293" mass="29673">MTQPNPGSFGCVIASWGIAALGGALLAVLLMAVAGFSFVAAAFLGAVAFVVAALIFMWAFCRSLPAPGEVTIETPEVGPKDAKAEAMAEMSAKSSGGAAAKSSGSSAAASSASASAGSASTTKSSLLAGESELATRKGEWKYDGDADGKAGKAKEKAAKAAKPKGADQATPAPAPAQVEAKAKPKKAPAKKKADAATAAAESAPETLSGPRAGQTADDLKLLKGVGPGLEGTLNELGFYHFDQIAKWGAGEIAWVDSRLKFKGRIERDDWVSQAKILAEGGETEFSKRSKKGK</sequence>
<dbReference type="Proteomes" id="UP000243978">
    <property type="component" value="Unassembled WGS sequence"/>
</dbReference>
<evidence type="ECO:0000256" key="1">
    <source>
        <dbReference type="SAM" id="MobiDB-lite"/>
    </source>
</evidence>
<dbReference type="RefSeq" id="WP_245912919.1">
    <property type="nucleotide sequence ID" value="NZ_QBKS01000001.1"/>
</dbReference>
<comment type="caution">
    <text evidence="3">The sequence shown here is derived from an EMBL/GenBank/DDBJ whole genome shotgun (WGS) entry which is preliminary data.</text>
</comment>
<name>A0A2T6BKI9_9RHOB</name>
<accession>A0A2T6BKI9</accession>
<keyword evidence="2" id="KW-1133">Transmembrane helix</keyword>
<keyword evidence="3" id="KW-0540">Nuclease</keyword>
<feature type="transmembrane region" description="Helical" evidence="2">
    <location>
        <begin position="38"/>
        <end position="60"/>
    </location>
</feature>